<comment type="similarity">
    <text evidence="5">Belongs to the rhamnose mutarotase family.</text>
</comment>
<feature type="binding site" evidence="5">
    <location>
        <begin position="76"/>
        <end position="77"/>
    </location>
    <ligand>
        <name>substrate</name>
    </ligand>
</feature>
<dbReference type="RefSeq" id="WP_088751171.1">
    <property type="nucleotide sequence ID" value="NZ_NJGU01000005.1"/>
</dbReference>
<dbReference type="GO" id="GO:0019301">
    <property type="term" value="P:rhamnose catabolic process"/>
    <property type="evidence" value="ECO:0007669"/>
    <property type="project" value="TreeGrafter"/>
</dbReference>
<keyword evidence="4 5" id="KW-0684">Rhamnose metabolism</keyword>
<comment type="catalytic activity">
    <reaction evidence="5">
        <text>alpha-L-rhamnose = beta-L-rhamnose</text>
        <dbReference type="Rhea" id="RHEA:25584"/>
        <dbReference type="ChEBI" id="CHEBI:27586"/>
        <dbReference type="ChEBI" id="CHEBI:27907"/>
        <dbReference type="EC" id="5.1.3.32"/>
    </reaction>
</comment>
<keyword evidence="2 5" id="KW-0413">Isomerase</keyword>
<dbReference type="Pfam" id="PF05336">
    <property type="entry name" value="rhaM"/>
    <property type="match status" value="1"/>
</dbReference>
<evidence type="ECO:0000313" key="7">
    <source>
        <dbReference type="Proteomes" id="UP000197596"/>
    </source>
</evidence>
<name>A0A246WT42_9BURK</name>
<keyword evidence="1 5" id="KW-0963">Cytoplasm</keyword>
<comment type="subunit">
    <text evidence="5">Homodimer.</text>
</comment>
<sequence length="104" mass="12047">MEQIAFTMQLKPGCETQYRMRHDALWPELAELLRAAGVRDYSIFLEPASGKLFAVLRRTRDHGMEQLPAHPVMRRWWDTMADLMETAPDNTPVSHALTPMFHLP</sequence>
<protein>
    <recommendedName>
        <fullName evidence="5">L-rhamnose mutarotase</fullName>
        <ecNumber evidence="5">5.1.3.32</ecNumber>
    </recommendedName>
    <alternativeName>
        <fullName evidence="5">Rhamnose 1-epimerase</fullName>
    </alternativeName>
    <alternativeName>
        <fullName evidence="5">Type-3 mutarotase</fullName>
    </alternativeName>
</protein>
<organism evidence="6 7">
    <name type="scientific">Herbaspirillum robiniae</name>
    <dbReference type="NCBI Taxonomy" id="2014887"/>
    <lineage>
        <taxon>Bacteria</taxon>
        <taxon>Pseudomonadati</taxon>
        <taxon>Pseudomonadota</taxon>
        <taxon>Betaproteobacteria</taxon>
        <taxon>Burkholderiales</taxon>
        <taxon>Oxalobacteraceae</taxon>
        <taxon>Herbaspirillum</taxon>
    </lineage>
</organism>
<dbReference type="InterPro" id="IPR013448">
    <property type="entry name" value="L-rhamnose_mutarotase"/>
</dbReference>
<evidence type="ECO:0000256" key="3">
    <source>
        <dbReference type="ARBA" id="ARBA00023277"/>
    </source>
</evidence>
<feature type="active site" description="Proton donor" evidence="5">
    <location>
        <position position="22"/>
    </location>
</feature>
<dbReference type="InterPro" id="IPR011008">
    <property type="entry name" value="Dimeric_a/b-barrel"/>
</dbReference>
<feature type="binding site" evidence="5">
    <location>
        <position position="18"/>
    </location>
    <ligand>
        <name>substrate</name>
    </ligand>
</feature>
<dbReference type="HAMAP" id="MF_01663">
    <property type="entry name" value="L_rham_rotase"/>
    <property type="match status" value="1"/>
</dbReference>
<dbReference type="Proteomes" id="UP000197596">
    <property type="component" value="Unassembled WGS sequence"/>
</dbReference>
<evidence type="ECO:0000313" key="6">
    <source>
        <dbReference type="EMBL" id="OWY29516.1"/>
    </source>
</evidence>
<accession>A0A246WT42</accession>
<proteinExistence type="inferred from homology"/>
<comment type="subcellular location">
    <subcellularLocation>
        <location evidence="5">Cytoplasm</location>
    </subcellularLocation>
</comment>
<evidence type="ECO:0000256" key="5">
    <source>
        <dbReference type="HAMAP-Rule" id="MF_01663"/>
    </source>
</evidence>
<comment type="caution">
    <text evidence="6">The sequence shown here is derived from an EMBL/GenBank/DDBJ whole genome shotgun (WGS) entry which is preliminary data.</text>
</comment>
<comment type="function">
    <text evidence="5">Involved in the anomeric conversion of L-rhamnose.</text>
</comment>
<dbReference type="AlphaFoldDB" id="A0A246WT42"/>
<dbReference type="EC" id="5.1.3.32" evidence="5"/>
<dbReference type="SUPFAM" id="SSF54909">
    <property type="entry name" value="Dimeric alpha+beta barrel"/>
    <property type="match status" value="1"/>
</dbReference>
<dbReference type="InterPro" id="IPR008000">
    <property type="entry name" value="Rham/fucose_mutarotase"/>
</dbReference>
<keyword evidence="3 5" id="KW-0119">Carbohydrate metabolism</keyword>
<dbReference type="GO" id="GO:0005737">
    <property type="term" value="C:cytoplasm"/>
    <property type="evidence" value="ECO:0007669"/>
    <property type="project" value="UniProtKB-SubCell"/>
</dbReference>
<gene>
    <name evidence="5" type="primary">rhaM</name>
    <name evidence="6" type="ORF">CEJ42_11025</name>
</gene>
<dbReference type="PANTHER" id="PTHR34389:SF2">
    <property type="entry name" value="L-RHAMNOSE MUTAROTASE"/>
    <property type="match status" value="1"/>
</dbReference>
<dbReference type="Gene3D" id="3.30.70.100">
    <property type="match status" value="1"/>
</dbReference>
<evidence type="ECO:0000256" key="2">
    <source>
        <dbReference type="ARBA" id="ARBA00023235"/>
    </source>
</evidence>
<dbReference type="PANTHER" id="PTHR34389">
    <property type="entry name" value="L-RHAMNOSE MUTAROTASE"/>
    <property type="match status" value="1"/>
</dbReference>
<evidence type="ECO:0000256" key="4">
    <source>
        <dbReference type="ARBA" id="ARBA00023308"/>
    </source>
</evidence>
<dbReference type="GO" id="GO:0062192">
    <property type="term" value="F:L-rhamnose mutarotase activity"/>
    <property type="evidence" value="ECO:0007669"/>
    <property type="project" value="UniProtKB-EC"/>
</dbReference>
<evidence type="ECO:0000256" key="1">
    <source>
        <dbReference type="ARBA" id="ARBA00022490"/>
    </source>
</evidence>
<dbReference type="UniPathway" id="UPA00125"/>
<dbReference type="EMBL" id="NJGU01000005">
    <property type="protein sequence ID" value="OWY29516.1"/>
    <property type="molecule type" value="Genomic_DNA"/>
</dbReference>
<comment type="pathway">
    <text evidence="5">Carbohydrate metabolism; L-rhamnose metabolism.</text>
</comment>
<reference evidence="6 7" key="1">
    <citation type="submission" date="2017-06" db="EMBL/GenBank/DDBJ databases">
        <title>Herbaspirillum phytohormonus sp. nov., isolated from the root nodule of Robinia pseudoacacia in lead-zinc mine.</title>
        <authorList>
            <person name="Fan M."/>
            <person name="Lin Y."/>
        </authorList>
    </citation>
    <scope>NUCLEOTIDE SEQUENCE [LARGE SCALE GENOMIC DNA]</scope>
    <source>
        <strain evidence="6 7">HZ10</strain>
    </source>
</reference>
<feature type="binding site" evidence="5">
    <location>
        <position position="41"/>
    </location>
    <ligand>
        <name>substrate</name>
    </ligand>
</feature>